<dbReference type="NCBIfam" id="NF002586">
    <property type="entry name" value="PRK02237.1"/>
    <property type="match status" value="1"/>
</dbReference>
<reference evidence="6 7" key="1">
    <citation type="submission" date="2020-11" db="EMBL/GenBank/DDBJ databases">
        <title>Hymenobacter sp.</title>
        <authorList>
            <person name="Kim M.K."/>
        </authorList>
    </citation>
    <scope>NUCLEOTIDE SEQUENCE [LARGE SCALE GENOMIC DNA]</scope>
    <source>
        <strain evidence="6 7">BT594</strain>
    </source>
</reference>
<name>A0ABS0L6S8_9BACT</name>
<dbReference type="PANTHER" id="PTHR36116:SF1">
    <property type="entry name" value="UPF0060 MEMBRANE PROTEIN YNFA"/>
    <property type="match status" value="1"/>
</dbReference>
<dbReference type="SUPFAM" id="SSF103481">
    <property type="entry name" value="Multidrug resistance efflux transporter EmrE"/>
    <property type="match status" value="1"/>
</dbReference>
<keyword evidence="7" id="KW-1185">Reference proteome</keyword>
<protein>
    <submittedName>
        <fullName evidence="6">YnfA family protein</fullName>
    </submittedName>
</protein>
<comment type="subcellular location">
    <subcellularLocation>
        <location evidence="5">Cell membrane</location>
        <topology evidence="5">Multi-pass membrane protein</topology>
    </subcellularLocation>
</comment>
<feature type="transmembrane region" description="Helical" evidence="5">
    <location>
        <begin position="91"/>
        <end position="107"/>
    </location>
</feature>
<comment type="caution">
    <text evidence="6">The sequence shown here is derived from an EMBL/GenBank/DDBJ whole genome shotgun (WGS) entry which is preliminary data.</text>
</comment>
<dbReference type="EMBL" id="JADWYK010000016">
    <property type="protein sequence ID" value="MBG8555828.1"/>
    <property type="molecule type" value="Genomic_DNA"/>
</dbReference>
<comment type="similarity">
    <text evidence="5">Belongs to the UPF0060 family.</text>
</comment>
<feature type="transmembrane region" description="Helical" evidence="5">
    <location>
        <begin position="34"/>
        <end position="55"/>
    </location>
</feature>
<sequence>MAIFKALGLFVLAGLFEIGGGYLMWQWLRSGKPLWWGIVGAVMLVFYGIVATWQVTSFGKTYAVYGAIFIVMSIAWAGYFDGFKPDRLDLIGGLIVMVGVSVILFWPRS</sequence>
<keyword evidence="1 5" id="KW-1003">Cell membrane</keyword>
<accession>A0ABS0L6S8</accession>
<evidence type="ECO:0000256" key="4">
    <source>
        <dbReference type="ARBA" id="ARBA00023136"/>
    </source>
</evidence>
<evidence type="ECO:0000256" key="3">
    <source>
        <dbReference type="ARBA" id="ARBA00022989"/>
    </source>
</evidence>
<evidence type="ECO:0000313" key="7">
    <source>
        <dbReference type="Proteomes" id="UP000601099"/>
    </source>
</evidence>
<evidence type="ECO:0000256" key="2">
    <source>
        <dbReference type="ARBA" id="ARBA00022692"/>
    </source>
</evidence>
<dbReference type="Pfam" id="PF02694">
    <property type="entry name" value="UPF0060"/>
    <property type="match status" value="1"/>
</dbReference>
<dbReference type="Proteomes" id="UP000601099">
    <property type="component" value="Unassembled WGS sequence"/>
</dbReference>
<gene>
    <name evidence="6" type="ORF">I5L79_19950</name>
</gene>
<dbReference type="InterPro" id="IPR037185">
    <property type="entry name" value="EmrE-like"/>
</dbReference>
<feature type="transmembrane region" description="Helical" evidence="5">
    <location>
        <begin position="7"/>
        <end position="28"/>
    </location>
</feature>
<organism evidence="6 7">
    <name type="scientific">Hymenobacter guriensis</name>
    <dbReference type="NCBI Taxonomy" id="2793065"/>
    <lineage>
        <taxon>Bacteria</taxon>
        <taxon>Pseudomonadati</taxon>
        <taxon>Bacteroidota</taxon>
        <taxon>Cytophagia</taxon>
        <taxon>Cytophagales</taxon>
        <taxon>Hymenobacteraceae</taxon>
        <taxon>Hymenobacter</taxon>
    </lineage>
</organism>
<dbReference type="PANTHER" id="PTHR36116">
    <property type="entry name" value="UPF0060 MEMBRANE PROTEIN YNFA"/>
    <property type="match status" value="1"/>
</dbReference>
<dbReference type="InterPro" id="IPR003844">
    <property type="entry name" value="UPF0060"/>
</dbReference>
<evidence type="ECO:0000313" key="6">
    <source>
        <dbReference type="EMBL" id="MBG8555828.1"/>
    </source>
</evidence>
<keyword evidence="3 5" id="KW-1133">Transmembrane helix</keyword>
<dbReference type="HAMAP" id="MF_00010">
    <property type="entry name" value="UPF0060"/>
    <property type="match status" value="1"/>
</dbReference>
<feature type="transmembrane region" description="Helical" evidence="5">
    <location>
        <begin position="62"/>
        <end position="79"/>
    </location>
</feature>
<proteinExistence type="inferred from homology"/>
<evidence type="ECO:0000256" key="5">
    <source>
        <dbReference type="HAMAP-Rule" id="MF_00010"/>
    </source>
</evidence>
<evidence type="ECO:0000256" key="1">
    <source>
        <dbReference type="ARBA" id="ARBA00022475"/>
    </source>
</evidence>
<keyword evidence="4 5" id="KW-0472">Membrane</keyword>
<keyword evidence="2 5" id="KW-0812">Transmembrane</keyword>